<evidence type="ECO:0000313" key="3">
    <source>
        <dbReference type="Proteomes" id="UP000318695"/>
    </source>
</evidence>
<dbReference type="AlphaFoldDB" id="A0A502JKR7"/>
<gene>
    <name evidence="2" type="ORF">EUX54_06605</name>
</gene>
<protein>
    <recommendedName>
        <fullName evidence="1">GAPS4b N-terminal domain-containing protein</fullName>
    </recommendedName>
</protein>
<sequence>MENKLDLKGLIPSGNELRVLLNSKHISEGEINNTLKNKGVFCGDGDKTFSVPLLVATLLTPNEYSNIIDKSIARNLKPKSKISKLELSNEGINWKEPLKNLFSSDFDIFRDIPNIEINTKP</sequence>
<dbReference type="RefSeq" id="WP_219843674.1">
    <property type="nucleotide sequence ID" value="NZ_SDPI01000028.1"/>
</dbReference>
<accession>A0A502JKR7</accession>
<evidence type="ECO:0000259" key="1">
    <source>
        <dbReference type="Pfam" id="PF26110"/>
    </source>
</evidence>
<name>A0A502JKR7_HAEHA</name>
<organism evidence="2 3">
    <name type="scientific">Haemophilus haemolyticus</name>
    <dbReference type="NCBI Taxonomy" id="726"/>
    <lineage>
        <taxon>Bacteria</taxon>
        <taxon>Pseudomonadati</taxon>
        <taxon>Pseudomonadota</taxon>
        <taxon>Gammaproteobacteria</taxon>
        <taxon>Pasteurellales</taxon>
        <taxon>Pasteurellaceae</taxon>
        <taxon>Haemophilus</taxon>
    </lineage>
</organism>
<dbReference type="InterPro" id="IPR058955">
    <property type="entry name" value="GAPS4b_N"/>
</dbReference>
<dbReference type="EMBL" id="SDPI01000028">
    <property type="protein sequence ID" value="TPG99519.1"/>
    <property type="molecule type" value="Genomic_DNA"/>
</dbReference>
<dbReference type="Proteomes" id="UP000318695">
    <property type="component" value="Unassembled WGS sequence"/>
</dbReference>
<reference evidence="2 3" key="1">
    <citation type="submission" date="2019-01" db="EMBL/GenBank/DDBJ databases">
        <title>Comparative genomic analysis identifies haemin-independent Haemophilus haemolyticus: a formal re-classification of Haemophilus intermedius.</title>
        <authorList>
            <person name="Harris T.M."/>
            <person name="Price E.P."/>
            <person name="Sarovich D.S."/>
            <person name="Norskov-Lauritsen N."/>
            <person name="Beissbarth J."/>
            <person name="Chang A.B."/>
            <person name="Smith-Vaughan H.C."/>
        </authorList>
    </citation>
    <scope>NUCLEOTIDE SEQUENCE [LARGE SCALE GENOMIC DNA]</scope>
    <source>
        <strain evidence="2 3">CCUG 30218</strain>
    </source>
</reference>
<evidence type="ECO:0000313" key="2">
    <source>
        <dbReference type="EMBL" id="TPG99519.1"/>
    </source>
</evidence>
<feature type="non-terminal residue" evidence="2">
    <location>
        <position position="121"/>
    </location>
</feature>
<comment type="caution">
    <text evidence="2">The sequence shown here is derived from an EMBL/GenBank/DDBJ whole genome shotgun (WGS) entry which is preliminary data.</text>
</comment>
<proteinExistence type="predicted"/>
<feature type="domain" description="GAPS4b N-terminal" evidence="1">
    <location>
        <begin position="16"/>
        <end position="74"/>
    </location>
</feature>
<dbReference type="Pfam" id="PF26110">
    <property type="entry name" value="GAPS4b_N"/>
    <property type="match status" value="1"/>
</dbReference>